<gene>
    <name evidence="1" type="ORF">SAMN06265220_10781</name>
</gene>
<evidence type="ECO:0000313" key="2">
    <source>
        <dbReference type="Proteomes" id="UP000319267"/>
    </source>
</evidence>
<reference evidence="1 2" key="1">
    <citation type="submission" date="2017-05" db="EMBL/GenBank/DDBJ databases">
        <authorList>
            <person name="Varghese N."/>
            <person name="Submissions S."/>
        </authorList>
    </citation>
    <scope>NUCLEOTIDE SEQUENCE [LARGE SCALE GENOMIC DNA]</scope>
    <source>
        <strain evidence="1 2">DSM 29982</strain>
    </source>
</reference>
<dbReference type="SUPFAM" id="SSF50156">
    <property type="entry name" value="PDZ domain-like"/>
    <property type="match status" value="1"/>
</dbReference>
<dbReference type="EMBL" id="FXTQ01000007">
    <property type="protein sequence ID" value="SMO92587.1"/>
    <property type="molecule type" value="Genomic_DNA"/>
</dbReference>
<evidence type="ECO:0000313" key="1">
    <source>
        <dbReference type="EMBL" id="SMO92587.1"/>
    </source>
</evidence>
<protein>
    <recommendedName>
        <fullName evidence="3">PDZ domain-containing protein</fullName>
    </recommendedName>
</protein>
<keyword evidence="2" id="KW-1185">Reference proteome</keyword>
<proteinExistence type="predicted"/>
<organism evidence="1 2">
    <name type="scientific">Flavobacterium nitrogenifigens</name>
    <dbReference type="NCBI Taxonomy" id="1617283"/>
    <lineage>
        <taxon>Bacteria</taxon>
        <taxon>Pseudomonadati</taxon>
        <taxon>Bacteroidota</taxon>
        <taxon>Flavobacteriia</taxon>
        <taxon>Flavobacteriales</taxon>
        <taxon>Flavobacteriaceae</taxon>
        <taxon>Flavobacterium</taxon>
    </lineage>
</organism>
<evidence type="ECO:0008006" key="3">
    <source>
        <dbReference type="Google" id="ProtNLM"/>
    </source>
</evidence>
<name>A0A521F8U5_9FLAO</name>
<dbReference type="AlphaFoldDB" id="A0A521F8U5"/>
<sequence length="556" mass="61147">MPANGQVSPNSNKFDVESFIALANNGSYYPYKTHGFYENAPSGARTKIFLLPILSIDLKKIKFIDKSGKETVQSSDNVRTIIIPVNSDLKLPNESQKAAITAAIGKKTSIGAFKPPIARNAAGLPILNNAVSTNPSLYNQIMTMATNYENAVIIPQQQLINEYNNLYDASIVSLDELEIIIEAGGETVYTKRMPGTTLFTGGKFNSIALESPNEYVKNLIAEGNAQIFFSYKFRDSKKSTISASMDASRTIDHFLNESYKSSAKQKSGGWSFLGLGSSRKSMKTSFDQQISEQYADNSISNTTIEMYDADDSMIQTFENIFFPKLTQDQAIENHLKAADKAAADGNAELQNLHLKYVEMLQKNDPNLSPDIEAAVAALNKNDYVGFIANGVRWGNNKSDAANSYRRVLNSSEMTSKTQTWNQNKTISVQHAVIQPIIVQEPVNFVSSLGLIDAIEFNNSLAIYNGYSTNMQNIQGIILGPITAGSALQKNSILPGTLITRIGSYDVHNPESYLEALNHYNPGDKIYITKVAQVGPNPNIYQKQNVEVTLGAYPEIK</sequence>
<dbReference type="Gene3D" id="2.30.42.10">
    <property type="match status" value="1"/>
</dbReference>
<dbReference type="InterPro" id="IPR036034">
    <property type="entry name" value="PDZ_sf"/>
</dbReference>
<dbReference type="Proteomes" id="UP000319267">
    <property type="component" value="Unassembled WGS sequence"/>
</dbReference>
<accession>A0A521F8U5</accession>